<dbReference type="AlphaFoldDB" id="A0A2K3D7A7"/>
<evidence type="ECO:0000256" key="1">
    <source>
        <dbReference type="SAM" id="MobiDB-lite"/>
    </source>
</evidence>
<protein>
    <submittedName>
        <fullName evidence="2">Uncharacterized protein</fullName>
    </submittedName>
</protein>
<dbReference type="Proteomes" id="UP000006906">
    <property type="component" value="Chromosome 11"/>
</dbReference>
<dbReference type="KEGG" id="cre:CHLRE_11g467566v5"/>
<reference evidence="2 3" key="1">
    <citation type="journal article" date="2007" name="Science">
        <title>The Chlamydomonas genome reveals the evolution of key animal and plant functions.</title>
        <authorList>
            <person name="Merchant S.S."/>
            <person name="Prochnik S.E."/>
            <person name="Vallon O."/>
            <person name="Harris E.H."/>
            <person name="Karpowicz S.J."/>
            <person name="Witman G.B."/>
            <person name="Terry A."/>
            <person name="Salamov A."/>
            <person name="Fritz-Laylin L.K."/>
            <person name="Marechal-Drouard L."/>
            <person name="Marshall W.F."/>
            <person name="Qu L.H."/>
            <person name="Nelson D.R."/>
            <person name="Sanderfoot A.A."/>
            <person name="Spalding M.H."/>
            <person name="Kapitonov V.V."/>
            <person name="Ren Q."/>
            <person name="Ferris P."/>
            <person name="Lindquist E."/>
            <person name="Shapiro H."/>
            <person name="Lucas S.M."/>
            <person name="Grimwood J."/>
            <person name="Schmutz J."/>
            <person name="Cardol P."/>
            <person name="Cerutti H."/>
            <person name="Chanfreau G."/>
            <person name="Chen C.L."/>
            <person name="Cognat V."/>
            <person name="Croft M.T."/>
            <person name="Dent R."/>
            <person name="Dutcher S."/>
            <person name="Fernandez E."/>
            <person name="Fukuzawa H."/>
            <person name="Gonzalez-Ballester D."/>
            <person name="Gonzalez-Halphen D."/>
            <person name="Hallmann A."/>
            <person name="Hanikenne M."/>
            <person name="Hippler M."/>
            <person name="Inwood W."/>
            <person name="Jabbari K."/>
            <person name="Kalanon M."/>
            <person name="Kuras R."/>
            <person name="Lefebvre P.A."/>
            <person name="Lemaire S.D."/>
            <person name="Lobanov A.V."/>
            <person name="Lohr M."/>
            <person name="Manuell A."/>
            <person name="Meier I."/>
            <person name="Mets L."/>
            <person name="Mittag M."/>
            <person name="Mittelmeier T."/>
            <person name="Moroney J.V."/>
            <person name="Moseley J."/>
            <person name="Napoli C."/>
            <person name="Nedelcu A.M."/>
            <person name="Niyogi K."/>
            <person name="Novoselov S.V."/>
            <person name="Paulsen I.T."/>
            <person name="Pazour G."/>
            <person name="Purton S."/>
            <person name="Ral J.P."/>
            <person name="Riano-Pachon D.M."/>
            <person name="Riekhof W."/>
            <person name="Rymarquis L."/>
            <person name="Schroda M."/>
            <person name="Stern D."/>
            <person name="Umen J."/>
            <person name="Willows R."/>
            <person name="Wilson N."/>
            <person name="Zimmer S.L."/>
            <person name="Allmer J."/>
            <person name="Balk J."/>
            <person name="Bisova K."/>
            <person name="Chen C.J."/>
            <person name="Elias M."/>
            <person name="Gendler K."/>
            <person name="Hauser C."/>
            <person name="Lamb M.R."/>
            <person name="Ledford H."/>
            <person name="Long J.C."/>
            <person name="Minagawa J."/>
            <person name="Page M.D."/>
            <person name="Pan J."/>
            <person name="Pootakham W."/>
            <person name="Roje S."/>
            <person name="Rose A."/>
            <person name="Stahlberg E."/>
            <person name="Terauchi A.M."/>
            <person name="Yang P."/>
            <person name="Ball S."/>
            <person name="Bowler C."/>
            <person name="Dieckmann C.L."/>
            <person name="Gladyshev V.N."/>
            <person name="Green P."/>
            <person name="Jorgensen R."/>
            <person name="Mayfield S."/>
            <person name="Mueller-Roeber B."/>
            <person name="Rajamani S."/>
            <person name="Sayre R.T."/>
            <person name="Brokstein P."/>
            <person name="Dubchak I."/>
            <person name="Goodstein D."/>
            <person name="Hornick L."/>
            <person name="Huang Y.W."/>
            <person name="Jhaveri J."/>
            <person name="Luo Y."/>
            <person name="Martinez D."/>
            <person name="Ngau W.C."/>
            <person name="Otillar B."/>
            <person name="Poliakov A."/>
            <person name="Porter A."/>
            <person name="Szajkowski L."/>
            <person name="Werner G."/>
            <person name="Zhou K."/>
            <person name="Grigoriev I.V."/>
            <person name="Rokhsar D.S."/>
            <person name="Grossman A.R."/>
        </authorList>
    </citation>
    <scope>NUCLEOTIDE SEQUENCE [LARGE SCALE GENOMIC DNA]</scope>
    <source>
        <strain evidence="3">CC-503</strain>
    </source>
</reference>
<evidence type="ECO:0000313" key="3">
    <source>
        <dbReference type="Proteomes" id="UP000006906"/>
    </source>
</evidence>
<dbReference type="InParanoid" id="A0A2K3D7A7"/>
<proteinExistence type="predicted"/>
<accession>A0A2K3D7A7</accession>
<keyword evidence="3" id="KW-1185">Reference proteome</keyword>
<dbReference type="EMBL" id="CM008972">
    <property type="protein sequence ID" value="PNW76411.1"/>
    <property type="molecule type" value="Genomic_DNA"/>
</dbReference>
<dbReference type="ExpressionAtlas" id="A0A2K3D7A7">
    <property type="expression patterns" value="baseline"/>
</dbReference>
<dbReference type="PaxDb" id="3055-EDO97497"/>
<feature type="region of interest" description="Disordered" evidence="1">
    <location>
        <begin position="17"/>
        <end position="42"/>
    </location>
</feature>
<evidence type="ECO:0000313" key="2">
    <source>
        <dbReference type="EMBL" id="PNW76411.1"/>
    </source>
</evidence>
<dbReference type="OrthoDB" id="532289at2759"/>
<dbReference type="Gramene" id="PNW76411">
    <property type="protein sequence ID" value="PNW76411"/>
    <property type="gene ID" value="CHLRE_11g467566v5"/>
</dbReference>
<dbReference type="RefSeq" id="XP_001701381.2">
    <property type="nucleotide sequence ID" value="XM_001701329.2"/>
</dbReference>
<dbReference type="GeneID" id="5726922"/>
<name>A0A2K3D7A7_CHLRE</name>
<sequence length="93" mass="10366">MRALRATLSECCSLSEEVERLGDPQGASTTTAPMESRDAPAEAPGALLQAELCLKNEALKQLIDQLRQMLESMCMWESHKYQLDRIRQVEGSV</sequence>
<organism evidence="2 3">
    <name type="scientific">Chlamydomonas reinhardtii</name>
    <name type="common">Chlamydomonas smithii</name>
    <dbReference type="NCBI Taxonomy" id="3055"/>
    <lineage>
        <taxon>Eukaryota</taxon>
        <taxon>Viridiplantae</taxon>
        <taxon>Chlorophyta</taxon>
        <taxon>core chlorophytes</taxon>
        <taxon>Chlorophyceae</taxon>
        <taxon>CS clade</taxon>
        <taxon>Chlamydomonadales</taxon>
        <taxon>Chlamydomonadaceae</taxon>
        <taxon>Chlamydomonas</taxon>
    </lineage>
</organism>
<gene>
    <name evidence="2" type="ORF">CHLRE_11g467566v5</name>
</gene>